<keyword evidence="2 12" id="KW-0639">Primosome</keyword>
<proteinExistence type="inferred from homology"/>
<keyword evidence="1 12" id="KW-0240">DNA-directed RNA polymerase</keyword>
<evidence type="ECO:0000256" key="13">
    <source>
        <dbReference type="PIRNR" id="PIRNR002811"/>
    </source>
</evidence>
<evidence type="ECO:0000313" key="17">
    <source>
        <dbReference type="Proteomes" id="UP000177419"/>
    </source>
</evidence>
<dbReference type="InterPro" id="IPR030846">
    <property type="entry name" value="DnaG_bac"/>
</dbReference>
<dbReference type="STRING" id="1802669.A2746_00515"/>
<gene>
    <name evidence="12" type="primary">dnaG</name>
    <name evidence="16" type="ORF">A2746_00515</name>
</gene>
<dbReference type="Gene3D" id="3.40.1360.10">
    <property type="match status" value="1"/>
</dbReference>
<dbReference type="GO" id="GO:0000428">
    <property type="term" value="C:DNA-directed RNA polymerase complex"/>
    <property type="evidence" value="ECO:0007669"/>
    <property type="project" value="UniProtKB-KW"/>
</dbReference>
<keyword evidence="9" id="KW-0460">Magnesium</keyword>
<dbReference type="FunFam" id="3.90.580.10:FF:000001">
    <property type="entry name" value="DNA primase"/>
    <property type="match status" value="1"/>
</dbReference>
<keyword evidence="4 12" id="KW-0548">Nucleotidyltransferase</keyword>
<dbReference type="InterPro" id="IPR034151">
    <property type="entry name" value="TOPRIM_DnaG_bac"/>
</dbReference>
<evidence type="ECO:0000256" key="9">
    <source>
        <dbReference type="ARBA" id="ARBA00022842"/>
    </source>
</evidence>
<dbReference type="InterPro" id="IPR019475">
    <property type="entry name" value="DNA_primase_DnaB-bd"/>
</dbReference>
<evidence type="ECO:0000256" key="1">
    <source>
        <dbReference type="ARBA" id="ARBA00022478"/>
    </source>
</evidence>
<evidence type="ECO:0000256" key="4">
    <source>
        <dbReference type="ARBA" id="ARBA00022695"/>
    </source>
</evidence>
<dbReference type="EMBL" id="MGJJ01000009">
    <property type="protein sequence ID" value="OGN05690.1"/>
    <property type="molecule type" value="Genomic_DNA"/>
</dbReference>
<dbReference type="Gene3D" id="3.90.980.10">
    <property type="entry name" value="DNA primase, catalytic core, N-terminal domain"/>
    <property type="match status" value="1"/>
</dbReference>
<dbReference type="Pfam" id="PF10410">
    <property type="entry name" value="DnaB_bind"/>
    <property type="match status" value="1"/>
</dbReference>
<dbReference type="GO" id="GO:0006269">
    <property type="term" value="P:DNA replication, synthesis of primer"/>
    <property type="evidence" value="ECO:0007669"/>
    <property type="project" value="UniProtKB-UniRule"/>
</dbReference>
<comment type="domain">
    <text evidence="12">Contains an N-terminal zinc-binding domain, a central core domain that contains the primase activity, and a C-terminal DnaB-binding domain.</text>
</comment>
<evidence type="ECO:0000256" key="10">
    <source>
        <dbReference type="ARBA" id="ARBA00023125"/>
    </source>
</evidence>
<dbReference type="PROSITE" id="PS50880">
    <property type="entry name" value="TOPRIM"/>
    <property type="match status" value="1"/>
</dbReference>
<keyword evidence="5 12" id="KW-0235">DNA replication</keyword>
<keyword evidence="11 12" id="KW-0804">Transcription</keyword>
<evidence type="ECO:0000256" key="5">
    <source>
        <dbReference type="ARBA" id="ARBA00022705"/>
    </source>
</evidence>
<comment type="catalytic activity">
    <reaction evidence="12">
        <text>ssDNA + n NTP = ssDNA/pppN(pN)n-1 hybrid + (n-1) diphosphate.</text>
        <dbReference type="EC" id="2.7.7.101"/>
    </reaction>
</comment>
<evidence type="ECO:0000256" key="11">
    <source>
        <dbReference type="ARBA" id="ARBA00023163"/>
    </source>
</evidence>
<name>A0A1F8EZC0_9BACT</name>
<evidence type="ECO:0000256" key="8">
    <source>
        <dbReference type="ARBA" id="ARBA00022833"/>
    </source>
</evidence>
<dbReference type="InterPro" id="IPR036977">
    <property type="entry name" value="DNA_primase_Znf_CHC2"/>
</dbReference>
<feature type="zinc finger region" description="CHC2-type" evidence="12 14">
    <location>
        <begin position="35"/>
        <end position="59"/>
    </location>
</feature>
<evidence type="ECO:0000259" key="15">
    <source>
        <dbReference type="PROSITE" id="PS50880"/>
    </source>
</evidence>
<dbReference type="Pfam" id="PF08275">
    <property type="entry name" value="DNAG_N"/>
    <property type="match status" value="1"/>
</dbReference>
<evidence type="ECO:0000256" key="2">
    <source>
        <dbReference type="ARBA" id="ARBA00022515"/>
    </source>
</evidence>
<keyword evidence="6 12" id="KW-0479">Metal-binding</keyword>
<evidence type="ECO:0000256" key="6">
    <source>
        <dbReference type="ARBA" id="ARBA00022723"/>
    </source>
</evidence>
<dbReference type="Pfam" id="PF13155">
    <property type="entry name" value="Toprim_2"/>
    <property type="match status" value="1"/>
</dbReference>
<dbReference type="InterPro" id="IPR006295">
    <property type="entry name" value="DNA_primase_DnaG"/>
</dbReference>
<dbReference type="SUPFAM" id="SSF57783">
    <property type="entry name" value="Zinc beta-ribbon"/>
    <property type="match status" value="1"/>
</dbReference>
<sequence length="618" mass="68888">MEDNISKIKDKLDVVEIISGYLKVQKAGMNFRARCPFHNEKTPSFYISPERQIWHCFGCSAGGDMFGFVKQIEGVEFPEALKILAQKAGVTLQHFESAVAVDVKEKLFEICEKSAKFFEKQLWGGIGGGRALAYLRERGLADGAIKDFRLGFAPDNWQALTGYLRESGYQDGEIVSAGMAIRRQSAISNQQSAIGSGIYDRFRSRIMFPVLNIGGQVVGFTGRIFETQNSKLKTQSPEAEPAKYINTPQTMIYDKSRILYGLDKARTEIRRAGQCVLVEGNMDVIMSHQAGVKNAVATSGTALTQEHLRLLGRYAPNVGFCFDDDRAGALATRRGIGLALAKNFNVKIIDIDDKDCKDPADYVKKRGQDWSQLVAAARPALDFYFEKVKKNFNSASPEDKKNAIASLAPFIKRLVSQVEKSHWLSRLSFLLRTKEEAVAADIAAAKDDLEVYEAAISEGAENSTGPAAKQADTPIVADILTETLISIILNRPALFKDKLKNSEINFLNSEAAEILGKLAKMDLTSFKFGEFVKDFNQDSALKLEFANLKAQETWRDFKEEELLEEFANVVNKLKRKKISADLLSLEFEMKEAESLKNRERINVLTAKFSKLAKELADK</sequence>
<comment type="caution">
    <text evidence="16">The sequence shown here is derived from an EMBL/GenBank/DDBJ whole genome shotgun (WGS) entry which is preliminary data.</text>
</comment>
<feature type="domain" description="Toprim" evidence="15">
    <location>
        <begin position="273"/>
        <end position="354"/>
    </location>
</feature>
<dbReference type="InterPro" id="IPR037068">
    <property type="entry name" value="DNA_primase_core_N_sf"/>
</dbReference>
<dbReference type="SMART" id="SM00400">
    <property type="entry name" value="ZnF_CHCC"/>
    <property type="match status" value="1"/>
</dbReference>
<dbReference type="PANTHER" id="PTHR30313">
    <property type="entry name" value="DNA PRIMASE"/>
    <property type="match status" value="1"/>
</dbReference>
<dbReference type="GO" id="GO:1990077">
    <property type="term" value="C:primosome complex"/>
    <property type="evidence" value="ECO:0007669"/>
    <property type="project" value="UniProtKB-KW"/>
</dbReference>
<dbReference type="EC" id="2.7.7.101" evidence="12"/>
<comment type="similarity">
    <text evidence="12 13">Belongs to the DnaG primase family.</text>
</comment>
<evidence type="ECO:0000256" key="14">
    <source>
        <dbReference type="PIRSR" id="PIRSR002811-1"/>
    </source>
</evidence>
<keyword evidence="10 12" id="KW-0238">DNA-binding</keyword>
<keyword evidence="8 12" id="KW-0862">Zinc</keyword>
<dbReference type="PIRSF" id="PIRSF002811">
    <property type="entry name" value="DnaG"/>
    <property type="match status" value="1"/>
</dbReference>
<dbReference type="GO" id="GO:0003899">
    <property type="term" value="F:DNA-directed RNA polymerase activity"/>
    <property type="evidence" value="ECO:0007669"/>
    <property type="project" value="UniProtKB-UniRule"/>
</dbReference>
<dbReference type="SUPFAM" id="SSF56731">
    <property type="entry name" value="DNA primase core"/>
    <property type="match status" value="1"/>
</dbReference>
<evidence type="ECO:0000256" key="3">
    <source>
        <dbReference type="ARBA" id="ARBA00022679"/>
    </source>
</evidence>
<comment type="subunit">
    <text evidence="12">Monomer. Interacts with DnaB.</text>
</comment>
<protein>
    <recommendedName>
        <fullName evidence="12 13">DNA primase</fullName>
        <ecNumber evidence="12">2.7.7.101</ecNumber>
    </recommendedName>
</protein>
<reference evidence="16 17" key="1">
    <citation type="journal article" date="2016" name="Nat. Commun.">
        <title>Thousands of microbial genomes shed light on interconnected biogeochemical processes in an aquifer system.</title>
        <authorList>
            <person name="Anantharaman K."/>
            <person name="Brown C.T."/>
            <person name="Hug L.A."/>
            <person name="Sharon I."/>
            <person name="Castelle C.J."/>
            <person name="Probst A.J."/>
            <person name="Thomas B.C."/>
            <person name="Singh A."/>
            <person name="Wilkins M.J."/>
            <person name="Karaoz U."/>
            <person name="Brodie E.L."/>
            <person name="Williams K.H."/>
            <person name="Hubbard S.S."/>
            <person name="Banfield J.F."/>
        </authorList>
    </citation>
    <scope>NUCLEOTIDE SEQUENCE [LARGE SCALE GENOMIC DNA]</scope>
</reference>
<dbReference type="Gene3D" id="3.90.580.10">
    <property type="entry name" value="Zinc finger, CHC2-type domain"/>
    <property type="match status" value="1"/>
</dbReference>
<dbReference type="InterPro" id="IPR006171">
    <property type="entry name" value="TOPRIM_dom"/>
</dbReference>
<dbReference type="AlphaFoldDB" id="A0A1F8EZC0"/>
<evidence type="ECO:0000313" key="16">
    <source>
        <dbReference type="EMBL" id="OGN05690.1"/>
    </source>
</evidence>
<comment type="cofactor">
    <cofactor evidence="12 13 14">
        <name>Zn(2+)</name>
        <dbReference type="ChEBI" id="CHEBI:29105"/>
    </cofactor>
    <text evidence="12 13 14">Binds 1 zinc ion per monomer.</text>
</comment>
<evidence type="ECO:0000256" key="7">
    <source>
        <dbReference type="ARBA" id="ARBA00022771"/>
    </source>
</evidence>
<keyword evidence="3 12" id="KW-0808">Transferase</keyword>
<dbReference type="NCBIfam" id="TIGR01391">
    <property type="entry name" value="dnaG"/>
    <property type="match status" value="1"/>
</dbReference>
<dbReference type="SMART" id="SM00493">
    <property type="entry name" value="TOPRIM"/>
    <property type="match status" value="1"/>
</dbReference>
<accession>A0A1F8EZC0</accession>
<dbReference type="GO" id="GO:0008270">
    <property type="term" value="F:zinc ion binding"/>
    <property type="evidence" value="ECO:0007669"/>
    <property type="project" value="UniProtKB-UniRule"/>
</dbReference>
<dbReference type="GO" id="GO:0003677">
    <property type="term" value="F:DNA binding"/>
    <property type="evidence" value="ECO:0007669"/>
    <property type="project" value="UniProtKB-KW"/>
</dbReference>
<dbReference type="GO" id="GO:0005737">
    <property type="term" value="C:cytoplasm"/>
    <property type="evidence" value="ECO:0007669"/>
    <property type="project" value="TreeGrafter"/>
</dbReference>
<dbReference type="InterPro" id="IPR002694">
    <property type="entry name" value="Znf_CHC2"/>
</dbReference>
<dbReference type="InterPro" id="IPR013264">
    <property type="entry name" value="DNAG_N"/>
</dbReference>
<dbReference type="Pfam" id="PF01807">
    <property type="entry name" value="Zn_ribbon_DnaG"/>
    <property type="match status" value="1"/>
</dbReference>
<keyword evidence="7 12" id="KW-0863">Zinc-finger</keyword>
<organism evidence="16 17">
    <name type="scientific">Candidatus Yanofskybacteria bacterium RIFCSPHIGHO2_01_FULL_44_22</name>
    <dbReference type="NCBI Taxonomy" id="1802669"/>
    <lineage>
        <taxon>Bacteria</taxon>
        <taxon>Candidatus Yanofskyibacteriota</taxon>
    </lineage>
</organism>
<evidence type="ECO:0000256" key="12">
    <source>
        <dbReference type="HAMAP-Rule" id="MF_00974"/>
    </source>
</evidence>
<comment type="function">
    <text evidence="12 13">RNA polymerase that catalyzes the synthesis of short RNA molecules used as primers for DNA polymerase during DNA replication.</text>
</comment>
<dbReference type="PANTHER" id="PTHR30313:SF2">
    <property type="entry name" value="DNA PRIMASE"/>
    <property type="match status" value="1"/>
</dbReference>
<dbReference type="CDD" id="cd03364">
    <property type="entry name" value="TOPRIM_DnaG_primases"/>
    <property type="match status" value="1"/>
</dbReference>
<dbReference type="HAMAP" id="MF_00974">
    <property type="entry name" value="DNA_primase_DnaG"/>
    <property type="match status" value="1"/>
</dbReference>
<dbReference type="Proteomes" id="UP000177419">
    <property type="component" value="Unassembled WGS sequence"/>
</dbReference>
<dbReference type="InterPro" id="IPR050219">
    <property type="entry name" value="DnaG_primase"/>
</dbReference>